<feature type="domain" description="ATPase AAA-type core" evidence="1">
    <location>
        <begin position="73"/>
        <end position="395"/>
    </location>
</feature>
<name>A0ABU2B5D2_9CORY</name>
<proteinExistence type="predicted"/>
<sequence>MFEQLCCQLDKFCIKTAKIDFCMDKMESMLLSLTVENFRPFAKETTLDMQKPTFHTVRPRGDEKWVDVVEKRAAIFGPNASGKSTILKPLGLLQKAICESLLSNTPGKALFSPHKLHTTSSTTYITEYVRNDVRYRWELKVDKEGVVFESVFANAVRTWRPIFERSRNDIVFHPASGIKKATAENISQFLTPWSLTLSAWGRVKSKGSFFGAAEWWLDSLLPIIDQSRFDQEGRHGWITNMAAEHVEWLELIAHVAAAADVGINDVSVKEEQLPNDLEFFFSSEETRGSEIVVAKSHPDGEDFESYLRFLEFHHGNDGASFALSEHDESLGTRAWIDHILPAVYALAYGRLLVIDELDGSLHPILVRAFIGLFADEHLNTEGAQLIFTTHDSTLLGNHPDSALSASEVWFTEKKDTYSDFFALSEFPVRAQHNIEKRYFQGVFGALPVAQTSKIAEALSALRKKLKSPVNEYAHG</sequence>
<dbReference type="Proteomes" id="UP001183619">
    <property type="component" value="Unassembled WGS sequence"/>
</dbReference>
<dbReference type="EMBL" id="JAVDYF010000001">
    <property type="protein sequence ID" value="MDR7353815.1"/>
    <property type="molecule type" value="Genomic_DNA"/>
</dbReference>
<accession>A0ABU2B5D2</accession>
<gene>
    <name evidence="2" type="ORF">J2S37_000353</name>
</gene>
<dbReference type="InterPro" id="IPR003959">
    <property type="entry name" value="ATPase_AAA_core"/>
</dbReference>
<dbReference type="InterPro" id="IPR027417">
    <property type="entry name" value="P-loop_NTPase"/>
</dbReference>
<protein>
    <submittedName>
        <fullName evidence="2">AAA15 family ATPase/GTPase</fullName>
    </submittedName>
</protein>
<dbReference type="SUPFAM" id="SSF52540">
    <property type="entry name" value="P-loop containing nucleoside triphosphate hydrolases"/>
    <property type="match status" value="1"/>
</dbReference>
<evidence type="ECO:0000259" key="1">
    <source>
        <dbReference type="Pfam" id="PF13304"/>
    </source>
</evidence>
<dbReference type="PANTHER" id="PTHR40396">
    <property type="entry name" value="ATPASE-LIKE PROTEIN"/>
    <property type="match status" value="1"/>
</dbReference>
<evidence type="ECO:0000313" key="3">
    <source>
        <dbReference type="Proteomes" id="UP001183619"/>
    </source>
</evidence>
<dbReference type="Pfam" id="PF13304">
    <property type="entry name" value="AAA_21"/>
    <property type="match status" value="1"/>
</dbReference>
<dbReference type="RefSeq" id="WP_277105126.1">
    <property type="nucleotide sequence ID" value="NZ_BAAAJS010000044.1"/>
</dbReference>
<keyword evidence="3" id="KW-1185">Reference proteome</keyword>
<reference evidence="2 3" key="1">
    <citation type="submission" date="2023-07" db="EMBL/GenBank/DDBJ databases">
        <title>Sequencing the genomes of 1000 actinobacteria strains.</title>
        <authorList>
            <person name="Klenk H.-P."/>
        </authorList>
    </citation>
    <scope>NUCLEOTIDE SEQUENCE [LARGE SCALE GENOMIC DNA]</scope>
    <source>
        <strain evidence="2 3">DSM 44508</strain>
    </source>
</reference>
<evidence type="ECO:0000313" key="2">
    <source>
        <dbReference type="EMBL" id="MDR7353815.1"/>
    </source>
</evidence>
<organism evidence="2 3">
    <name type="scientific">Corynebacterium felinum</name>
    <dbReference type="NCBI Taxonomy" id="131318"/>
    <lineage>
        <taxon>Bacteria</taxon>
        <taxon>Bacillati</taxon>
        <taxon>Actinomycetota</taxon>
        <taxon>Actinomycetes</taxon>
        <taxon>Mycobacteriales</taxon>
        <taxon>Corynebacteriaceae</taxon>
        <taxon>Corynebacterium</taxon>
    </lineage>
</organism>
<dbReference type="Gene3D" id="3.40.50.300">
    <property type="entry name" value="P-loop containing nucleotide triphosphate hydrolases"/>
    <property type="match status" value="1"/>
</dbReference>
<comment type="caution">
    <text evidence="2">The sequence shown here is derived from an EMBL/GenBank/DDBJ whole genome shotgun (WGS) entry which is preliminary data.</text>
</comment>
<dbReference type="PANTHER" id="PTHR40396:SF1">
    <property type="entry name" value="ATPASE AAA-TYPE CORE DOMAIN-CONTAINING PROTEIN"/>
    <property type="match status" value="1"/>
</dbReference>